<name>A0ABW4ZR36_9SPHI</name>
<dbReference type="InterPro" id="IPR003661">
    <property type="entry name" value="HisK_dim/P_dom"/>
</dbReference>
<dbReference type="Pfam" id="PF13596">
    <property type="entry name" value="PAS_10"/>
    <property type="match status" value="1"/>
</dbReference>
<dbReference type="InterPro" id="IPR035909">
    <property type="entry name" value="CheB_C"/>
</dbReference>
<dbReference type="PANTHER" id="PTHR24422">
    <property type="entry name" value="CHEMOTAXIS PROTEIN METHYLTRANSFERASE"/>
    <property type="match status" value="1"/>
</dbReference>
<dbReference type="Pfam" id="PF02518">
    <property type="entry name" value="HATPase_c"/>
    <property type="match status" value="1"/>
</dbReference>
<reference evidence="9" key="1">
    <citation type="journal article" date="2019" name="Int. J. Syst. Evol. Microbiol.">
        <title>The Global Catalogue of Microorganisms (GCM) 10K type strain sequencing project: providing services to taxonomists for standard genome sequencing and annotation.</title>
        <authorList>
            <consortium name="The Broad Institute Genomics Platform"/>
            <consortium name="The Broad Institute Genome Sequencing Center for Infectious Disease"/>
            <person name="Wu L."/>
            <person name="Ma J."/>
        </authorList>
    </citation>
    <scope>NUCLEOTIDE SEQUENCE [LARGE SCALE GENOMIC DNA]</scope>
    <source>
        <strain evidence="9">KCTC 42217</strain>
    </source>
</reference>
<keyword evidence="3" id="KW-0145">Chemotaxis</keyword>
<keyword evidence="9" id="KW-1185">Reference proteome</keyword>
<dbReference type="InterPro" id="IPR022641">
    <property type="entry name" value="CheR_N"/>
</dbReference>
<comment type="catalytic activity">
    <reaction evidence="1">
        <text>ATP + protein L-histidine = ADP + protein N-phospho-L-histidine.</text>
        <dbReference type="EC" id="2.7.13.3"/>
    </reaction>
</comment>
<dbReference type="SUPFAM" id="SSF55874">
    <property type="entry name" value="ATPase domain of HSP90 chaperone/DNA topoisomerase II/histidine kinase"/>
    <property type="match status" value="1"/>
</dbReference>
<proteinExistence type="predicted"/>
<dbReference type="InterPro" id="IPR036890">
    <property type="entry name" value="HATPase_C_sf"/>
</dbReference>
<feature type="active site" evidence="3">
    <location>
        <position position="133"/>
    </location>
</feature>
<dbReference type="InterPro" id="IPR005467">
    <property type="entry name" value="His_kinase_dom"/>
</dbReference>
<dbReference type="CDD" id="cd00082">
    <property type="entry name" value="HisKA"/>
    <property type="match status" value="1"/>
</dbReference>
<dbReference type="Gene3D" id="3.40.50.180">
    <property type="entry name" value="Methylesterase CheB, C-terminal domain"/>
    <property type="match status" value="1"/>
</dbReference>
<dbReference type="Pfam" id="PF01339">
    <property type="entry name" value="CheB_methylest"/>
    <property type="match status" value="1"/>
</dbReference>
<feature type="active site" evidence="3">
    <location>
        <position position="15"/>
    </location>
</feature>
<dbReference type="CDD" id="cd00075">
    <property type="entry name" value="HATPase"/>
    <property type="match status" value="1"/>
</dbReference>
<sequence>MLLKDPHHIIAIGASAGGMEEINAFFDHTPTDGVAYVIVQHLSADFKSRMVELLARHSKLEVSEALDGLQVRSNQVYLIPNDKFMTIVDNKLHLTEKSDSRGPYLTINTFFNSLAVNCGEKAIGIVLSGLGSDGTEGIKAIKGAGGMVIARNPETSEFGSMPSSAISTGLVDFVLEPEFMPQTIEDYVKQDHGILADNKDDAKHIKAVLEIIKTQSPHDFSDYKLNTILRRTKRRALNSGFTSLKTYLGFLKITPEEVEALSKEYLISVTAFFRDKEAFDIIEKEVVPDILSKLEPEDELKVWIAGCATGEEAYSMAILIHEQLDENKEEPVVKIFATDIDHAALAFAGRGIYNKDIEKHVSSERLKKYFIREGKDYKVKPKIRKMVIFARHDLVKNPPYCNMQLISCRNLLIYMTPILQQKIHTLLLFGLKKNGYLFLGASENPLSINESLETIDKKWKIYKNIESKKIVRFDAFSLPLLVDKKNNSSFSLKEDQHTAKQTLDSLVNADLTSEFDCLVVCVDENHQVVKTYGDTSRYMLQKILTSNLTELLPRPLLIAFNTISAKVIKTNKKAWVRGIKTQYGEKTIKVNLSVCPLHLTKDGPRLFSVTLSEDDRITGSGNEESIFDEKIYLDQYVLNLEQEVNELKNNLQSVNLQLDASHENMQSFNEELLSANEEMQSSNEEMQSVNEELHTINTDYQLKNKELLELNDDLNNYFRSNVNGQLFVNNDLLLMKFSPGTVKQINLLPTDVGRPLSNISTNIKFETFIEDIKKVITDQTVITKEIEANDGKWYQIMTMPYIQSDNKSNGAIITFNDITQLKRVQLELDQKNTSLLRINTDLDNFVNTASHDLLAPLANIEGSIAVMNKIKVSDPKLAKFLFIINSSVKKFRALIKDLSVIGKIEHGRIETEMIDLNELLDNIEWSLEDKIISSGAVITRDLKAKRINFSKKNLRSIIYNLISNAIKFTNDQPPAIKVSTRLKQDSITLTVEDNGIGINKVDLPRIFDMYGRLHHDVEGQGIGLSLAKKLIDAGNGSITVESEPGKGTKFIIQFKINSEHGLQHKVLNVLPSATN</sequence>
<dbReference type="InterPro" id="IPR050903">
    <property type="entry name" value="Bact_Chemotaxis_MeTrfase"/>
</dbReference>
<evidence type="ECO:0000313" key="9">
    <source>
        <dbReference type="Proteomes" id="UP001597387"/>
    </source>
</evidence>
<dbReference type="PROSITE" id="PS50123">
    <property type="entry name" value="CHER"/>
    <property type="match status" value="1"/>
</dbReference>
<dbReference type="EMBL" id="JBHUHZ010000003">
    <property type="protein sequence ID" value="MFD2164086.1"/>
    <property type="molecule type" value="Genomic_DNA"/>
</dbReference>
<dbReference type="PRINTS" id="PR00996">
    <property type="entry name" value="CHERMTFRASE"/>
</dbReference>
<dbReference type="InterPro" id="IPR003594">
    <property type="entry name" value="HATPase_dom"/>
</dbReference>
<dbReference type="SUPFAM" id="SSF47384">
    <property type="entry name" value="Homodimeric domain of signal transducing histidine kinase"/>
    <property type="match status" value="1"/>
</dbReference>
<evidence type="ECO:0000259" key="5">
    <source>
        <dbReference type="PROSITE" id="PS50109"/>
    </source>
</evidence>
<evidence type="ECO:0000259" key="7">
    <source>
        <dbReference type="PROSITE" id="PS50123"/>
    </source>
</evidence>
<evidence type="ECO:0000256" key="4">
    <source>
        <dbReference type="SAM" id="Coils"/>
    </source>
</evidence>
<feature type="coiled-coil region" evidence="4">
    <location>
        <begin position="637"/>
        <end position="699"/>
    </location>
</feature>
<dbReference type="PROSITE" id="PS50109">
    <property type="entry name" value="HIS_KIN"/>
    <property type="match status" value="1"/>
</dbReference>
<feature type="domain" description="CheB-type methylesterase" evidence="6">
    <location>
        <begin position="3"/>
        <end position="191"/>
    </location>
</feature>
<dbReference type="InterPro" id="IPR029063">
    <property type="entry name" value="SAM-dependent_MTases_sf"/>
</dbReference>
<dbReference type="Gene3D" id="3.30.565.10">
    <property type="entry name" value="Histidine kinase-like ATPase, C-terminal domain"/>
    <property type="match status" value="1"/>
</dbReference>
<organism evidence="8 9">
    <name type="scientific">Paradesertivirga mongoliensis</name>
    <dbReference type="NCBI Taxonomy" id="2100740"/>
    <lineage>
        <taxon>Bacteria</taxon>
        <taxon>Pseudomonadati</taxon>
        <taxon>Bacteroidota</taxon>
        <taxon>Sphingobacteriia</taxon>
        <taxon>Sphingobacteriales</taxon>
        <taxon>Sphingobacteriaceae</taxon>
        <taxon>Paradesertivirga</taxon>
    </lineage>
</organism>
<accession>A0ABW4ZR36</accession>
<dbReference type="InterPro" id="IPR022642">
    <property type="entry name" value="CheR_C"/>
</dbReference>
<gene>
    <name evidence="8" type="ORF">ACFSJU_16885</name>
</gene>
<comment type="caution">
    <text evidence="8">The sequence shown here is derived from an EMBL/GenBank/DDBJ whole genome shotgun (WGS) entry which is preliminary data.</text>
</comment>
<keyword evidence="3" id="KW-0378">Hydrolase</keyword>
<evidence type="ECO:0000256" key="1">
    <source>
        <dbReference type="ARBA" id="ARBA00000085"/>
    </source>
</evidence>
<dbReference type="EC" id="2.7.13.3" evidence="2"/>
<dbReference type="Gene3D" id="3.40.50.150">
    <property type="entry name" value="Vaccinia Virus protein VP39"/>
    <property type="match status" value="1"/>
</dbReference>
<dbReference type="InterPro" id="IPR000780">
    <property type="entry name" value="CheR_MeTrfase"/>
</dbReference>
<dbReference type="SUPFAM" id="SSF47757">
    <property type="entry name" value="Chemotaxis receptor methyltransferase CheR, N-terminal domain"/>
    <property type="match status" value="1"/>
</dbReference>
<dbReference type="SUPFAM" id="SSF52738">
    <property type="entry name" value="Methylesterase CheB, C-terminal domain"/>
    <property type="match status" value="1"/>
</dbReference>
<dbReference type="SMART" id="SM00387">
    <property type="entry name" value="HATPase_c"/>
    <property type="match status" value="1"/>
</dbReference>
<protein>
    <recommendedName>
        <fullName evidence="2">histidine kinase</fullName>
        <ecNumber evidence="2">2.7.13.3</ecNumber>
    </recommendedName>
</protein>
<dbReference type="PROSITE" id="PS50122">
    <property type="entry name" value="CHEB"/>
    <property type="match status" value="1"/>
</dbReference>
<dbReference type="InterPro" id="IPR000673">
    <property type="entry name" value="Sig_transdc_resp-reg_Me-estase"/>
</dbReference>
<dbReference type="PANTHER" id="PTHR24422:SF27">
    <property type="entry name" value="PROTEIN-GLUTAMATE O-METHYLTRANSFERASE"/>
    <property type="match status" value="1"/>
</dbReference>
<evidence type="ECO:0000313" key="8">
    <source>
        <dbReference type="EMBL" id="MFD2164086.1"/>
    </source>
</evidence>
<dbReference type="InterPro" id="IPR036097">
    <property type="entry name" value="HisK_dim/P_sf"/>
</dbReference>
<dbReference type="Gene3D" id="1.10.287.130">
    <property type="match status" value="1"/>
</dbReference>
<dbReference type="SUPFAM" id="SSF53335">
    <property type="entry name" value="S-adenosyl-L-methionine-dependent methyltransferases"/>
    <property type="match status" value="1"/>
</dbReference>
<dbReference type="Proteomes" id="UP001597387">
    <property type="component" value="Unassembled WGS sequence"/>
</dbReference>
<evidence type="ECO:0000256" key="3">
    <source>
        <dbReference type="PROSITE-ProRule" id="PRU00050"/>
    </source>
</evidence>
<dbReference type="SMART" id="SM00388">
    <property type="entry name" value="HisKA"/>
    <property type="match status" value="1"/>
</dbReference>
<evidence type="ECO:0000259" key="6">
    <source>
        <dbReference type="PROSITE" id="PS50122"/>
    </source>
</evidence>
<feature type="domain" description="CheR-type methyltransferase" evidence="7">
    <location>
        <begin position="203"/>
        <end position="486"/>
    </location>
</feature>
<dbReference type="CDD" id="cd16434">
    <property type="entry name" value="CheB-CheR_fusion"/>
    <property type="match status" value="1"/>
</dbReference>
<dbReference type="Gene3D" id="3.30.450.20">
    <property type="entry name" value="PAS domain"/>
    <property type="match status" value="1"/>
</dbReference>
<dbReference type="Pfam" id="PF03705">
    <property type="entry name" value="CheR_N"/>
    <property type="match status" value="1"/>
</dbReference>
<feature type="active site" evidence="3">
    <location>
        <position position="41"/>
    </location>
</feature>
<dbReference type="SMART" id="SM00138">
    <property type="entry name" value="MeTrc"/>
    <property type="match status" value="1"/>
</dbReference>
<keyword evidence="4" id="KW-0175">Coiled coil</keyword>
<dbReference type="RefSeq" id="WP_255904595.1">
    <property type="nucleotide sequence ID" value="NZ_JAFMZO010000004.1"/>
</dbReference>
<feature type="domain" description="Histidine kinase" evidence="5">
    <location>
        <begin position="848"/>
        <end position="1058"/>
    </location>
</feature>
<evidence type="ECO:0000256" key="2">
    <source>
        <dbReference type="ARBA" id="ARBA00012438"/>
    </source>
</evidence>
<dbReference type="Pfam" id="PF01739">
    <property type="entry name" value="CheR"/>
    <property type="match status" value="1"/>
</dbReference>